<keyword evidence="2" id="KW-0809">Transit peptide</keyword>
<reference evidence="6" key="2">
    <citation type="journal article" date="2017" name="Nat. Plants">
        <title>The Aegilops tauschii genome reveals multiple impacts of transposons.</title>
        <authorList>
            <person name="Zhao G."/>
            <person name="Zou C."/>
            <person name="Li K."/>
            <person name="Wang K."/>
            <person name="Li T."/>
            <person name="Gao L."/>
            <person name="Zhang X."/>
            <person name="Wang H."/>
            <person name="Yang Z."/>
            <person name="Liu X."/>
            <person name="Jiang W."/>
            <person name="Mao L."/>
            <person name="Kong X."/>
            <person name="Jiao Y."/>
            <person name="Jia J."/>
        </authorList>
    </citation>
    <scope>NUCLEOTIDE SEQUENCE [LARGE SCALE GENOMIC DNA]</scope>
    <source>
        <strain evidence="6">cv. AL8/78</strain>
    </source>
</reference>
<dbReference type="SUPFAM" id="SSF48452">
    <property type="entry name" value="TPR-like"/>
    <property type="match status" value="1"/>
</dbReference>
<dbReference type="Pfam" id="PF01535">
    <property type="entry name" value="PPR"/>
    <property type="match status" value="1"/>
</dbReference>
<proteinExistence type="predicted"/>
<dbReference type="InterPro" id="IPR051114">
    <property type="entry name" value="Mito_RNA_Proc_CCM1"/>
</dbReference>
<evidence type="ECO:0000256" key="3">
    <source>
        <dbReference type="PROSITE-ProRule" id="PRU00708"/>
    </source>
</evidence>
<reference evidence="5" key="5">
    <citation type="journal article" date="2021" name="G3 (Bethesda)">
        <title>Aegilops tauschii genome assembly Aet v5.0 features greater sequence contiguity and improved annotation.</title>
        <authorList>
            <person name="Wang L."/>
            <person name="Zhu T."/>
            <person name="Rodriguez J.C."/>
            <person name="Deal K.R."/>
            <person name="Dubcovsky J."/>
            <person name="McGuire P.E."/>
            <person name="Lux T."/>
            <person name="Spannagl M."/>
            <person name="Mayer K.F.X."/>
            <person name="Baldrich P."/>
            <person name="Meyers B.C."/>
            <person name="Huo N."/>
            <person name="Gu Y.Q."/>
            <person name="Zhou H."/>
            <person name="Devos K.M."/>
            <person name="Bennetzen J.L."/>
            <person name="Unver T."/>
            <person name="Budak H."/>
            <person name="Gulick P.J."/>
            <person name="Galiba G."/>
            <person name="Kalapos B."/>
            <person name="Nelson D.R."/>
            <person name="Li P."/>
            <person name="You F.M."/>
            <person name="Luo M.C."/>
            <person name="Dvorak J."/>
        </authorList>
    </citation>
    <scope>NUCLEOTIDE SEQUENCE [LARGE SCALE GENOMIC DNA]</scope>
    <source>
        <strain evidence="5">cv. AL8/78</strain>
    </source>
</reference>
<organism evidence="5 6">
    <name type="scientific">Aegilops tauschii subsp. strangulata</name>
    <name type="common">Goatgrass</name>
    <dbReference type="NCBI Taxonomy" id="200361"/>
    <lineage>
        <taxon>Eukaryota</taxon>
        <taxon>Viridiplantae</taxon>
        <taxon>Streptophyta</taxon>
        <taxon>Embryophyta</taxon>
        <taxon>Tracheophyta</taxon>
        <taxon>Spermatophyta</taxon>
        <taxon>Magnoliopsida</taxon>
        <taxon>Liliopsida</taxon>
        <taxon>Poales</taxon>
        <taxon>Poaceae</taxon>
        <taxon>BOP clade</taxon>
        <taxon>Pooideae</taxon>
        <taxon>Triticodae</taxon>
        <taxon>Triticeae</taxon>
        <taxon>Triticinae</taxon>
        <taxon>Aegilops</taxon>
    </lineage>
</organism>
<feature type="repeat" description="PPR" evidence="3">
    <location>
        <begin position="186"/>
        <end position="220"/>
    </location>
</feature>
<feature type="repeat" description="PPR" evidence="3">
    <location>
        <begin position="304"/>
        <end position="338"/>
    </location>
</feature>
<keyword evidence="1" id="KW-0677">Repeat</keyword>
<dbReference type="Gramene" id="AET4Gv20137100.1">
    <property type="protein sequence ID" value="AET4Gv20137100.1"/>
    <property type="gene ID" value="AET4Gv20137100"/>
</dbReference>
<keyword evidence="6" id="KW-1185">Reference proteome</keyword>
<evidence type="ECO:0000256" key="4">
    <source>
        <dbReference type="SAM" id="MobiDB-lite"/>
    </source>
</evidence>
<dbReference type="NCBIfam" id="TIGR00756">
    <property type="entry name" value="PPR"/>
    <property type="match status" value="4"/>
</dbReference>
<dbReference type="InterPro" id="IPR011990">
    <property type="entry name" value="TPR-like_helical_dom_sf"/>
</dbReference>
<dbReference type="GO" id="GO:0003729">
    <property type="term" value="F:mRNA binding"/>
    <property type="evidence" value="ECO:0007669"/>
    <property type="project" value="TreeGrafter"/>
</dbReference>
<feature type="compositionally biased region" description="Polar residues" evidence="4">
    <location>
        <begin position="1"/>
        <end position="11"/>
    </location>
</feature>
<name>A0A453HC59_AEGTS</name>
<evidence type="ECO:0000313" key="5">
    <source>
        <dbReference type="EnsemblPlants" id="AET4Gv20137100.1"/>
    </source>
</evidence>
<reference evidence="5" key="4">
    <citation type="submission" date="2019-03" db="UniProtKB">
        <authorList>
            <consortium name="EnsemblPlants"/>
        </authorList>
    </citation>
    <scope>IDENTIFICATION</scope>
</reference>
<dbReference type="Gene3D" id="1.25.40.10">
    <property type="entry name" value="Tetratricopeptide repeat domain"/>
    <property type="match status" value="2"/>
</dbReference>
<feature type="repeat" description="PPR" evidence="3">
    <location>
        <begin position="340"/>
        <end position="374"/>
    </location>
</feature>
<reference evidence="5" key="3">
    <citation type="journal article" date="2017" name="Nature">
        <title>Genome sequence of the progenitor of the wheat D genome Aegilops tauschii.</title>
        <authorList>
            <person name="Luo M.C."/>
            <person name="Gu Y.Q."/>
            <person name="Puiu D."/>
            <person name="Wang H."/>
            <person name="Twardziok S.O."/>
            <person name="Deal K.R."/>
            <person name="Huo N."/>
            <person name="Zhu T."/>
            <person name="Wang L."/>
            <person name="Wang Y."/>
            <person name="McGuire P.E."/>
            <person name="Liu S."/>
            <person name="Long H."/>
            <person name="Ramasamy R.K."/>
            <person name="Rodriguez J.C."/>
            <person name="Van S.L."/>
            <person name="Yuan L."/>
            <person name="Wang Z."/>
            <person name="Xia Z."/>
            <person name="Xiao L."/>
            <person name="Anderson O.D."/>
            <person name="Ouyang S."/>
            <person name="Liang Y."/>
            <person name="Zimin A.V."/>
            <person name="Pertea G."/>
            <person name="Qi P."/>
            <person name="Bennetzen J.L."/>
            <person name="Dai X."/>
            <person name="Dawson M.W."/>
            <person name="Muller H.G."/>
            <person name="Kugler K."/>
            <person name="Rivarola-Duarte L."/>
            <person name="Spannagl M."/>
            <person name="Mayer K.F.X."/>
            <person name="Lu F.H."/>
            <person name="Bevan M.W."/>
            <person name="Leroy P."/>
            <person name="Li P."/>
            <person name="You F.M."/>
            <person name="Sun Q."/>
            <person name="Liu Z."/>
            <person name="Lyons E."/>
            <person name="Wicker T."/>
            <person name="Salzberg S.L."/>
            <person name="Devos K.M."/>
            <person name="Dvorak J."/>
        </authorList>
    </citation>
    <scope>NUCLEOTIDE SEQUENCE [LARGE SCALE GENOMIC DNA]</scope>
    <source>
        <strain evidence="5">cv. AL8/78</strain>
    </source>
</reference>
<dbReference type="Pfam" id="PF13041">
    <property type="entry name" value="PPR_2"/>
    <property type="match status" value="2"/>
</dbReference>
<dbReference type="GO" id="GO:0006396">
    <property type="term" value="P:RNA processing"/>
    <property type="evidence" value="ECO:0007669"/>
    <property type="project" value="TreeGrafter"/>
</dbReference>
<protein>
    <recommendedName>
        <fullName evidence="7">Pentacotripeptide-repeat region of PRORP domain-containing protein</fullName>
    </recommendedName>
</protein>
<feature type="region of interest" description="Disordered" evidence="4">
    <location>
        <begin position="1"/>
        <end position="26"/>
    </location>
</feature>
<dbReference type="GO" id="GO:0005739">
    <property type="term" value="C:mitochondrion"/>
    <property type="evidence" value="ECO:0007669"/>
    <property type="project" value="TreeGrafter"/>
</dbReference>
<dbReference type="AlphaFoldDB" id="A0A453HC59"/>
<dbReference type="PANTHER" id="PTHR47934:SF28">
    <property type="entry name" value="OS04G0488500 PROTEIN"/>
    <property type="match status" value="1"/>
</dbReference>
<dbReference type="EnsemblPlants" id="AET4Gv20137100.1">
    <property type="protein sequence ID" value="AET4Gv20137100.1"/>
    <property type="gene ID" value="AET4Gv20137100"/>
</dbReference>
<evidence type="ECO:0000256" key="1">
    <source>
        <dbReference type="ARBA" id="ARBA00022737"/>
    </source>
</evidence>
<feature type="repeat" description="PPR" evidence="3">
    <location>
        <begin position="269"/>
        <end position="303"/>
    </location>
</feature>
<accession>A0A453HC59</accession>
<dbReference type="Proteomes" id="UP000015105">
    <property type="component" value="Chromosome 4D"/>
</dbReference>
<reference evidence="6" key="1">
    <citation type="journal article" date="2014" name="Science">
        <title>Ancient hybridizations among the ancestral genomes of bread wheat.</title>
        <authorList>
            <consortium name="International Wheat Genome Sequencing Consortium,"/>
            <person name="Marcussen T."/>
            <person name="Sandve S.R."/>
            <person name="Heier L."/>
            <person name="Spannagl M."/>
            <person name="Pfeifer M."/>
            <person name="Jakobsen K.S."/>
            <person name="Wulff B.B."/>
            <person name="Steuernagel B."/>
            <person name="Mayer K.F."/>
            <person name="Olsen O.A."/>
        </authorList>
    </citation>
    <scope>NUCLEOTIDE SEQUENCE [LARGE SCALE GENOMIC DNA]</scope>
    <source>
        <strain evidence="6">cv. AL8/78</strain>
    </source>
</reference>
<dbReference type="STRING" id="200361.A0A453HC59"/>
<evidence type="ECO:0000256" key="2">
    <source>
        <dbReference type="ARBA" id="ARBA00022946"/>
    </source>
</evidence>
<dbReference type="GO" id="GO:0007005">
    <property type="term" value="P:mitochondrion organization"/>
    <property type="evidence" value="ECO:0007669"/>
    <property type="project" value="TreeGrafter"/>
</dbReference>
<dbReference type="PROSITE" id="PS51375">
    <property type="entry name" value="PPR"/>
    <property type="match status" value="4"/>
</dbReference>
<evidence type="ECO:0008006" key="7">
    <source>
        <dbReference type="Google" id="ProtNLM"/>
    </source>
</evidence>
<evidence type="ECO:0000313" key="6">
    <source>
        <dbReference type="Proteomes" id="UP000015105"/>
    </source>
</evidence>
<dbReference type="PANTHER" id="PTHR47934">
    <property type="entry name" value="PENTATRICOPEPTIDE REPEAT-CONTAINING PROTEIN PET309, MITOCHONDRIAL"/>
    <property type="match status" value="1"/>
</dbReference>
<sequence length="425" mass="47745">PEPRLQNRNQMSSSSPSPTPSPSPSRLVPQLLVALLQRRRFDSALCPSPTFRGFSPSSIAALLAAIPRLILPRSAGRLCPQRPFPSPSSSYHRRVAAALTLAFLNWSHSDAIPHVVPLTEAPLRAAALSLARARALPALFGLLREHAPLVSTAALTDVIRALGEEGLPRQALAAFHRARQLRCSPDAQCYNTLLAALCRNGRFKEARFLLDQMERPGARCRPDSYTYTVLISWYCRIGAGTGCRKAARRRIYEAGRLFRRMGEKGLEPDVVTYNCYINGLCKTYRVERAHEVFDEMVKKGCMPNRVTYNSFVRYYSAVNKVDKAIEWMREMVARGHGVATSSTYTPLIHSLYESGRIGDARRFMIEMAESGHLPREHTYKLVKDATEEADEEALPAELCHSIEDGIKERFQHVMRMKPIMRPVTR</sequence>
<dbReference type="InterPro" id="IPR002885">
    <property type="entry name" value="PPR_rpt"/>
</dbReference>